<dbReference type="InterPro" id="IPR018588">
    <property type="entry name" value="Dihaem_cytochrome-c"/>
</dbReference>
<dbReference type="EMBL" id="FOXM01000013">
    <property type="protein sequence ID" value="SFQ19205.1"/>
    <property type="molecule type" value="Genomic_DNA"/>
</dbReference>
<keyword evidence="3" id="KW-1185">Reference proteome</keyword>
<name>A0A1I5WHS8_9GAMM</name>
<dbReference type="RefSeq" id="WP_092433201.1">
    <property type="nucleotide sequence ID" value="NZ_FOXM01000013.1"/>
</dbReference>
<evidence type="ECO:0000313" key="2">
    <source>
        <dbReference type="EMBL" id="SFQ19205.1"/>
    </source>
</evidence>
<evidence type="ECO:0000313" key="3">
    <source>
        <dbReference type="Proteomes" id="UP000243084"/>
    </source>
</evidence>
<reference evidence="3" key="1">
    <citation type="submission" date="2016-10" db="EMBL/GenBank/DDBJ databases">
        <authorList>
            <person name="Varghese N."/>
            <person name="Submissions S."/>
        </authorList>
    </citation>
    <scope>NUCLEOTIDE SEQUENCE [LARGE SCALE GENOMIC DNA]</scope>
    <source>
        <strain evidence="3">JCM 18195</strain>
    </source>
</reference>
<protein>
    <submittedName>
        <fullName evidence="2">Dihaem cytochrome c</fullName>
    </submittedName>
</protein>
<dbReference type="Proteomes" id="UP000243084">
    <property type="component" value="Unassembled WGS sequence"/>
</dbReference>
<sequence>MKRHGIALLLVLASSLALAESASLRASGGAPLVQPDVVTAGAYTRAPQLELPAGAAQKWLTECGRCHMAYPPGLLPAKAWERHMNSLSHHYGSDASLGPAEEQAIRDFLLLVSSNNRQPLEGTVSADEQPRITATRWFKRRHHAVSAKQFAGKSVGGAGNCAACHRKVARGSFAKVKIPR</sequence>
<keyword evidence="1" id="KW-0732">Signal</keyword>
<organism evidence="2 3">
    <name type="scientific">Geopseudomonas sagittaria</name>
    <dbReference type="NCBI Taxonomy" id="1135990"/>
    <lineage>
        <taxon>Bacteria</taxon>
        <taxon>Pseudomonadati</taxon>
        <taxon>Pseudomonadota</taxon>
        <taxon>Gammaproteobacteria</taxon>
        <taxon>Pseudomonadales</taxon>
        <taxon>Pseudomonadaceae</taxon>
        <taxon>Geopseudomonas</taxon>
    </lineage>
</organism>
<dbReference type="OrthoDB" id="5296814at2"/>
<accession>A0A1I5WHS8</accession>
<evidence type="ECO:0000256" key="1">
    <source>
        <dbReference type="SAM" id="SignalP"/>
    </source>
</evidence>
<feature type="chain" id="PRO_5017310518" evidence="1">
    <location>
        <begin position="20"/>
        <end position="180"/>
    </location>
</feature>
<gene>
    <name evidence="2" type="ORF">SAMN05216229_113110</name>
</gene>
<dbReference type="Pfam" id="PF09626">
    <property type="entry name" value="DHC"/>
    <property type="match status" value="1"/>
</dbReference>
<proteinExistence type="predicted"/>
<feature type="signal peptide" evidence="1">
    <location>
        <begin position="1"/>
        <end position="19"/>
    </location>
</feature>
<dbReference type="AlphaFoldDB" id="A0A1I5WHS8"/>